<keyword evidence="2" id="KW-1185">Reference proteome</keyword>
<gene>
    <name evidence="1" type="ORF">HH308_14345</name>
</gene>
<dbReference type="InterPro" id="IPR023840">
    <property type="entry name" value="T7SS_Rv3446c"/>
</dbReference>
<evidence type="ECO:0000313" key="1">
    <source>
        <dbReference type="EMBL" id="NMO02395.1"/>
    </source>
</evidence>
<protein>
    <submittedName>
        <fullName evidence="1">Type VII secretion-associated protein</fullName>
    </submittedName>
</protein>
<dbReference type="EMBL" id="JABBNB010000013">
    <property type="protein sequence ID" value="NMO02395.1"/>
    <property type="molecule type" value="Genomic_DNA"/>
</dbReference>
<name>A0A848KZZ1_9ACTN</name>
<dbReference type="Proteomes" id="UP000550729">
    <property type="component" value="Unassembled WGS sequence"/>
</dbReference>
<evidence type="ECO:0000313" key="2">
    <source>
        <dbReference type="Proteomes" id="UP000550729"/>
    </source>
</evidence>
<dbReference type="AlphaFoldDB" id="A0A848KZZ1"/>
<reference evidence="1 2" key="1">
    <citation type="submission" date="2020-04" db="EMBL/GenBank/DDBJ databases">
        <title>Gordonia sp. nov. TBRC 11910.</title>
        <authorList>
            <person name="Suriyachadkun C."/>
        </authorList>
    </citation>
    <scope>NUCLEOTIDE SEQUENCE [LARGE SCALE GENOMIC DNA]</scope>
    <source>
        <strain evidence="1 2">TBRC 11910</strain>
    </source>
</reference>
<organism evidence="1 2">
    <name type="scientific">Gordonia asplenii</name>
    <dbReference type="NCBI Taxonomy" id="2725283"/>
    <lineage>
        <taxon>Bacteria</taxon>
        <taxon>Bacillati</taxon>
        <taxon>Actinomycetota</taxon>
        <taxon>Actinomycetes</taxon>
        <taxon>Mycobacteriales</taxon>
        <taxon>Gordoniaceae</taxon>
        <taxon>Gordonia</taxon>
    </lineage>
</organism>
<proteinExistence type="predicted"/>
<dbReference type="NCBIfam" id="TIGR03931">
    <property type="entry name" value="T7SS_Rv3446c"/>
    <property type="match status" value="1"/>
</dbReference>
<dbReference type="RefSeq" id="WP_170194894.1">
    <property type="nucleotide sequence ID" value="NZ_JABBNB010000013.1"/>
</dbReference>
<comment type="caution">
    <text evidence="1">The sequence shown here is derived from an EMBL/GenBank/DDBJ whole genome shotgun (WGS) entry which is preliminary data.</text>
</comment>
<sequence length="384" mass="40833">MTSIVDLPPVIDLAADALVREVDAASSPGEFDAWQRSVTALIERVAPRAAVITVPTEWGRPRLQRLRQALAGLRRPITLVPRAIAVARSHTDMACAVCVVVERLAIPSAPGPSKLLFHKVIRSAAGWELAATYALAPTSERWPAVFDDASIVVVDDPCADVVEWLHQVTPVGRIVAVDPQLLCRYGADPGVIQRLDEVPVPAPAERLVAARPRRRRALVAAAVTVAIVAVAALVYPRPAPTPSVAYRVDVGRVSVEVPAGWQRSASDSSGDAGRAVFLRRDDGRRIIVVQTAVRTGSTPESVARSLANKIAQRGDDAVSEFAASMRVGGREVIGYREAPASGSPIAWYVLVERNLQVSIGCQAGAAAQSMQTECVAAVTSAVIR</sequence>
<accession>A0A848KZZ1</accession>